<organism evidence="2 3">
    <name type="scientific">Chthoniobacter flavus Ellin428</name>
    <dbReference type="NCBI Taxonomy" id="497964"/>
    <lineage>
        <taxon>Bacteria</taxon>
        <taxon>Pseudomonadati</taxon>
        <taxon>Verrucomicrobiota</taxon>
        <taxon>Spartobacteria</taxon>
        <taxon>Chthoniobacterales</taxon>
        <taxon>Chthoniobacteraceae</taxon>
        <taxon>Chthoniobacter</taxon>
    </lineage>
</organism>
<dbReference type="AlphaFoldDB" id="B4CZ67"/>
<name>B4CZ67_9BACT</name>
<dbReference type="GO" id="GO:0047470">
    <property type="term" value="F:(1,4)-alpha-D-glucan 1-alpha-D-glucosylmutase activity"/>
    <property type="evidence" value="ECO:0007669"/>
    <property type="project" value="TreeGrafter"/>
</dbReference>
<feature type="domain" description="Glycosyl hydrolase family 13 catalytic" evidence="1">
    <location>
        <begin position="6"/>
        <end position="506"/>
    </location>
</feature>
<dbReference type="InParanoid" id="B4CZ67"/>
<dbReference type="InterPro" id="IPR006047">
    <property type="entry name" value="GH13_cat_dom"/>
</dbReference>
<evidence type="ECO:0000313" key="2">
    <source>
        <dbReference type="EMBL" id="EDY20758.1"/>
    </source>
</evidence>
<dbReference type="GO" id="GO:0005992">
    <property type="term" value="P:trehalose biosynthetic process"/>
    <property type="evidence" value="ECO:0007669"/>
    <property type="project" value="TreeGrafter"/>
</dbReference>
<dbReference type="PANTHER" id="PTHR10357:SF216">
    <property type="entry name" value="MALTOOLIGOSYL TREHALOSE SYNTHASE-RELATED"/>
    <property type="match status" value="1"/>
</dbReference>
<dbReference type="Gene3D" id="3.20.20.80">
    <property type="entry name" value="Glycosidases"/>
    <property type="match status" value="4"/>
</dbReference>
<proteinExistence type="predicted"/>
<dbReference type="GO" id="GO:0030980">
    <property type="term" value="P:alpha-glucan catabolic process"/>
    <property type="evidence" value="ECO:0007669"/>
    <property type="project" value="TreeGrafter"/>
</dbReference>
<dbReference type="Proteomes" id="UP000005824">
    <property type="component" value="Unassembled WGS sequence"/>
</dbReference>
<dbReference type="SUPFAM" id="SSF51445">
    <property type="entry name" value="(Trans)glycosidases"/>
    <property type="match status" value="1"/>
</dbReference>
<comment type="caution">
    <text evidence="2">The sequence shown here is derived from an EMBL/GenBank/DDBJ whole genome shotgun (WGS) entry which is preliminary data.</text>
</comment>
<dbReference type="Pfam" id="PF00128">
    <property type="entry name" value="Alpha-amylase"/>
    <property type="match status" value="1"/>
</dbReference>
<gene>
    <name evidence="2" type="ORF">CfE428DRAFT_1955</name>
</gene>
<dbReference type="EMBL" id="ABVL01000004">
    <property type="protein sequence ID" value="EDY20758.1"/>
    <property type="molecule type" value="Genomic_DNA"/>
</dbReference>
<accession>B4CZ67</accession>
<evidence type="ECO:0000313" key="3">
    <source>
        <dbReference type="Proteomes" id="UP000005824"/>
    </source>
</evidence>
<dbReference type="InterPro" id="IPR017853">
    <property type="entry name" value="GH"/>
</dbReference>
<dbReference type="InterPro" id="IPR012767">
    <property type="entry name" value="Trehalose_TreY"/>
</dbReference>
<reference evidence="2 3" key="1">
    <citation type="journal article" date="2011" name="J. Bacteriol.">
        <title>Genome sequence of Chthoniobacter flavus Ellin428, an aerobic heterotrophic soil bacterium.</title>
        <authorList>
            <person name="Kant R."/>
            <person name="van Passel M.W."/>
            <person name="Palva A."/>
            <person name="Lucas S."/>
            <person name="Lapidus A."/>
            <person name="Glavina Del Rio T."/>
            <person name="Dalin E."/>
            <person name="Tice H."/>
            <person name="Bruce D."/>
            <person name="Goodwin L."/>
            <person name="Pitluck S."/>
            <person name="Larimer F.W."/>
            <person name="Land M.L."/>
            <person name="Hauser L."/>
            <person name="Sangwan P."/>
            <person name="de Vos W.M."/>
            <person name="Janssen P.H."/>
            <person name="Smidt H."/>
        </authorList>
    </citation>
    <scope>NUCLEOTIDE SEQUENCE [LARGE SCALE GENOMIC DNA]</scope>
    <source>
        <strain evidence="2 3">Ellin428</strain>
    </source>
</reference>
<dbReference type="RefSeq" id="WP_006979280.1">
    <property type="nucleotide sequence ID" value="NZ_ABVL01000004.1"/>
</dbReference>
<protein>
    <submittedName>
        <fullName evidence="2">Malto-oligosyltrehalose synthase</fullName>
    </submittedName>
</protein>
<sequence>MPASIPTATYRFQFNKEFTFRDARALVPYLHDLGISHVYASPIFRAMPGSMHGYDICDHNALNPEIGTREDFDALIAELHRLKLGLIVDFVPNHMGIAETQNHWWMDVLENGPASPYARFFDIDWVPLKRELENKVLLPVLGDQYGRVLEQGDLKVRFEGGRFWLDYYALRLPLGPRSTRPLLKRAAELLAEPPVELMSILTAIEHLPASTETDHDKVVERMREKDVIRNRLNRLCEETPAVLDAIKRALTELQDASDPTSFDRLDALISNQPYRLSSWKVAAEEINYRRFFDVNSLAAIRMELPEVFDATHKLLFQLIGSHAVDGVRIDHIDGLADPREYLRTLQTGASGTLGVPAEKHAIYLLVEKILGSGEKLRADWPVHGTTGYEFANQVTELLVDRTAERTMTDTYNRFVGRQLGFQELVYRSKKLVMQVSMASEVNVLGHLLNRLSESHRWYRDFTVNALTAAVRETIACFRVYRTYLVPGETPAEACVRIIYRALAEARRRNPALERTVFEFLRAVLLPPDPNPHQLDETLRREFVLKFQQCTSPIAAKGVEDTAFYQYHRLIALNEVGGEPGEFGATVETFHRQNAARLAEFPHSMLATSTHDTKRSEDVRARLTVLSEMPKEWGRALRRWHTVNRKFRGKIDNEWAPDHNEETLLYQTLLGSWPLEPLNAQTRPVYVKRIQDYMVKALHEAKVNSSWVEPNVEWDKAVCDFVAKVLAPHSGNRFLSTFQPFAERLAAAGAINSLSQTLLKLTVPGMPDFYQGSELWDFSLVDPDNRRPVDYEQCRTALTAISGEVSPRSLLEHWRDGRIKSYLIRTLLHFRRDHPQLFAEGSYRPISVSGALADCVVAFERQFSGMTLLVVVPRLVSQLGFPPLGDRWEDTAVEPSVSRDWCDLISGQKFPSNSSLPLARILSDFPAAALLSKA</sequence>
<dbReference type="SMART" id="SM00642">
    <property type="entry name" value="Aamy"/>
    <property type="match status" value="1"/>
</dbReference>
<keyword evidence="3" id="KW-1185">Reference proteome</keyword>
<dbReference type="eggNOG" id="COG3280">
    <property type="taxonomic scope" value="Bacteria"/>
</dbReference>
<evidence type="ECO:0000259" key="1">
    <source>
        <dbReference type="SMART" id="SM00642"/>
    </source>
</evidence>
<dbReference type="PANTHER" id="PTHR10357">
    <property type="entry name" value="ALPHA-AMYLASE FAMILY MEMBER"/>
    <property type="match status" value="1"/>
</dbReference>
<dbReference type="STRING" id="497964.CfE428DRAFT_1955"/>
<dbReference type="CDD" id="cd11336">
    <property type="entry name" value="AmyAc_MTSase"/>
    <property type="match status" value="1"/>
</dbReference>
<dbReference type="NCBIfam" id="TIGR02401">
    <property type="entry name" value="trehalose_TreY"/>
    <property type="match status" value="1"/>
</dbReference>